<dbReference type="Gene3D" id="3.90.550.10">
    <property type="entry name" value="Spore Coat Polysaccharide Biosynthesis Protein SpsA, Chain A"/>
    <property type="match status" value="1"/>
</dbReference>
<dbReference type="InterPro" id="IPR029044">
    <property type="entry name" value="Nucleotide-diphossugar_trans"/>
</dbReference>
<protein>
    <recommendedName>
        <fullName evidence="1">Glycosyltransferase 2-like domain-containing protein</fullName>
    </recommendedName>
</protein>
<dbReference type="SUPFAM" id="SSF53448">
    <property type="entry name" value="Nucleotide-diphospho-sugar transferases"/>
    <property type="match status" value="1"/>
</dbReference>
<dbReference type="InterPro" id="IPR001173">
    <property type="entry name" value="Glyco_trans_2-like"/>
</dbReference>
<dbReference type="PANTHER" id="PTHR43179">
    <property type="entry name" value="RHAMNOSYLTRANSFERASE WBBL"/>
    <property type="match status" value="1"/>
</dbReference>
<organism evidence="2 3">
    <name type="scientific">Candidatus Magasanikbacteria bacterium RIFOXYC2_FULL_42_28</name>
    <dbReference type="NCBI Taxonomy" id="1798704"/>
    <lineage>
        <taxon>Bacteria</taxon>
        <taxon>Candidatus Magasanikiibacteriota</taxon>
    </lineage>
</organism>
<name>A0A1F6NXK7_9BACT</name>
<feature type="domain" description="Glycosyltransferase 2-like" evidence="1">
    <location>
        <begin position="6"/>
        <end position="125"/>
    </location>
</feature>
<sequence>MFDICVTIVNTNEKSEIERALTSLFLDSKNSGLNIATVIVDNASTDSVDDLTQKFSNLTVVKQAKNFGFGKSHNRAFATVDAKYYFVLNPDTEFSVGQNFLRQLYDFMEKNPKIGMAGPKIIYPDGSLQHSCWRFPTFLQPIFSRTKWGQKGRGKKVADHYLMKDFEHNQTMPVDCVMGSAMFARQLALAEVGGFDDRFWMYFEDMDWCWRMWQKGWAVYYFHAVVLRHVHGRASAKVPGVIMALIKNKYARTHFVSWLKYFWKWRGEYKFYR</sequence>
<dbReference type="EMBL" id="MFQZ01000001">
    <property type="protein sequence ID" value="OGH88645.1"/>
    <property type="molecule type" value="Genomic_DNA"/>
</dbReference>
<gene>
    <name evidence="2" type="ORF">A3J93_00940</name>
</gene>
<comment type="caution">
    <text evidence="2">The sequence shown here is derived from an EMBL/GenBank/DDBJ whole genome shotgun (WGS) entry which is preliminary data.</text>
</comment>
<evidence type="ECO:0000313" key="2">
    <source>
        <dbReference type="EMBL" id="OGH88645.1"/>
    </source>
</evidence>
<proteinExistence type="predicted"/>
<dbReference type="PANTHER" id="PTHR43179:SF7">
    <property type="entry name" value="RHAMNOSYLTRANSFERASE WBBL"/>
    <property type="match status" value="1"/>
</dbReference>
<accession>A0A1F6NXK7</accession>
<dbReference type="CDD" id="cd04186">
    <property type="entry name" value="GT_2_like_c"/>
    <property type="match status" value="1"/>
</dbReference>
<reference evidence="2 3" key="1">
    <citation type="journal article" date="2016" name="Nat. Commun.">
        <title>Thousands of microbial genomes shed light on interconnected biogeochemical processes in an aquifer system.</title>
        <authorList>
            <person name="Anantharaman K."/>
            <person name="Brown C.T."/>
            <person name="Hug L.A."/>
            <person name="Sharon I."/>
            <person name="Castelle C.J."/>
            <person name="Probst A.J."/>
            <person name="Thomas B.C."/>
            <person name="Singh A."/>
            <person name="Wilkins M.J."/>
            <person name="Karaoz U."/>
            <person name="Brodie E.L."/>
            <person name="Williams K.H."/>
            <person name="Hubbard S.S."/>
            <person name="Banfield J.F."/>
        </authorList>
    </citation>
    <scope>NUCLEOTIDE SEQUENCE [LARGE SCALE GENOMIC DNA]</scope>
</reference>
<dbReference type="STRING" id="1798704.A3J93_00940"/>
<dbReference type="Pfam" id="PF00535">
    <property type="entry name" value="Glycos_transf_2"/>
    <property type="match status" value="1"/>
</dbReference>
<dbReference type="Proteomes" id="UP000177907">
    <property type="component" value="Unassembled WGS sequence"/>
</dbReference>
<evidence type="ECO:0000259" key="1">
    <source>
        <dbReference type="Pfam" id="PF00535"/>
    </source>
</evidence>
<evidence type="ECO:0000313" key="3">
    <source>
        <dbReference type="Proteomes" id="UP000177907"/>
    </source>
</evidence>
<dbReference type="AlphaFoldDB" id="A0A1F6NXK7"/>